<gene>
    <name evidence="1" type="ORF">PGIGA_G00070870</name>
</gene>
<evidence type="ECO:0000313" key="1">
    <source>
        <dbReference type="EMBL" id="MCI4387153.1"/>
    </source>
</evidence>
<dbReference type="Proteomes" id="UP000829447">
    <property type="component" value="Linkage Group LG16"/>
</dbReference>
<organism evidence="1 2">
    <name type="scientific">Pangasianodon gigas</name>
    <name type="common">Mekong giant catfish</name>
    <name type="synonym">Pangasius gigas</name>
    <dbReference type="NCBI Taxonomy" id="30993"/>
    <lineage>
        <taxon>Eukaryota</taxon>
        <taxon>Metazoa</taxon>
        <taxon>Chordata</taxon>
        <taxon>Craniata</taxon>
        <taxon>Vertebrata</taxon>
        <taxon>Euteleostomi</taxon>
        <taxon>Actinopterygii</taxon>
        <taxon>Neopterygii</taxon>
        <taxon>Teleostei</taxon>
        <taxon>Ostariophysi</taxon>
        <taxon>Siluriformes</taxon>
        <taxon>Pangasiidae</taxon>
        <taxon>Pangasianodon</taxon>
    </lineage>
</organism>
<evidence type="ECO:0000313" key="2">
    <source>
        <dbReference type="Proteomes" id="UP000829447"/>
    </source>
</evidence>
<name>A0ACC5X7Y3_PANGG</name>
<protein>
    <submittedName>
        <fullName evidence="1">Uncharacterized protein</fullName>
    </submittedName>
</protein>
<accession>A0ACC5X7Y3</accession>
<proteinExistence type="predicted"/>
<sequence>MSRAQCHSSATGGKCRAAQLLFLLLWFGKTFGTIQIPKEYNISDLKEPPLIRQQSQSYTAFYVDDVSLRCEASGNPKPTYRWEKDGELFKEETNGSGILTADQSEELKFYQGKYRCYASNELGTAESDLIHLITEPIPVSVKEKKVVKIANEGDSVVLQCNIPKSSVEAYIHWMDKKLMHIKQSDRITIGLNGNLYFANVLTSNTRDDYTCYTQYVEARTILSTEPVSLIVNPSNEVVNRPPGFHQPEKAQNHYFALRGQTLILECIPHGLPTPIVQWERKDAPLSSSQATKERFDRWLEFASITESDDGEYTCTASNIMGRITRSYTVTVEAAPYWTKQPESALYSPGEMVRLDCHAEGIPTPHIAWKINGVPLSETAPEPRRSVRGGTLILTDVQFADTAVYQCEASNKHGTALLNTYIHVVELPPQILTDDSRVYKVTEGSTASLSCSTFGSPRPQISWKSEELGPVLSNTRMSQMANGTLHITNVSHVDAGTYLCSVTDTNVSITALLVVLNKTRIVSPLHDHRIVSGRSLVWPCRYEVDAQLSKPLIQWRKDGQKITTLPPDDKYTVFENGSLRISDIHAEDAGHYTCEIITRLDFDKATGSLTVIDKPEPPQSLTLDEKESRSVTLSWSPGYDNNSPVLEFVIEMREDLHLEAASWKELKRVPAEIHHLEISLLPFCTYHFRVAAVNEIGASGFSDPSDSYTTPAAEPDMTPANVRSESTNPDSMIITWEELEPRHFNGPGFGYKVFWRDAAGPEEPWQSAFVSHPPFIVNKTGTFVPFEIKVQAANGVGDGPSPEAAIGYSGEDLPMKAPTQIIVNLVNATAASVMWDPVSRESVRGHLLGYTIYLRRLGSRGDHSHRGKEKRALATVREMVRDMERAMESEEERQVIVVKGKEEAIVSGLDFYSNYELSITAFNSKGEGPLSSPTYFSTSEGAPGRPSNFRFESPSETELMLFWKKPHKTNGILRGYIIMYQELVEKGLSTLQTVKIEDPRATQYKVDKLDSKNYYIFSLKAFTDAGEGETIHVNATTLLDGVPPTSINTTVGETSVNLSWVPGERYRNIRFTIHYQGSSGQWEESEQVNLTQAFYQLQGLRADTKYHLKIHYNNETHWTHTLRTTRPVLPVVQNSFATQGWFIGLISAVVLLLLILLILCFVKKSKGGKYSVKDKEEGQMDSDAKPMKDEGFGEYRSLESSDNDEKRSFSQRSLCPDLKRESDDSLVEYGDSVDIQFNEDGSFIGQYSGRRDTQPFTHGEQESSGVPSPTNPNMHPPASGSFPTSVTGVFGGN</sequence>
<keyword evidence="2" id="KW-1185">Reference proteome</keyword>
<comment type="caution">
    <text evidence="1">The sequence shown here is derived from an EMBL/GenBank/DDBJ whole genome shotgun (WGS) entry which is preliminary data.</text>
</comment>
<dbReference type="EMBL" id="CM040469">
    <property type="protein sequence ID" value="MCI4387153.1"/>
    <property type="molecule type" value="Genomic_DNA"/>
</dbReference>
<reference evidence="1 2" key="1">
    <citation type="journal article" date="2022" name="bioRxiv">
        <title>An ancient truncated duplication of the anti-Mullerian hormone receptor type 2 gene is a potential conserved master sex determinant in the Pangasiidae catfish family.</title>
        <authorList>
            <person name="Wen M."/>
            <person name="Pan Q."/>
            <person name="Jouanno E."/>
            <person name="Montfort J."/>
            <person name="Zahm M."/>
            <person name="Cabau C."/>
            <person name="Klopp C."/>
            <person name="Iampietro C."/>
            <person name="Roques C."/>
            <person name="Bouchez O."/>
            <person name="Castinel A."/>
            <person name="Donnadieu C."/>
            <person name="Parrinello H."/>
            <person name="Poncet C."/>
            <person name="Belmonte E."/>
            <person name="Gautier V."/>
            <person name="Avarre J.-C."/>
            <person name="Dugue R."/>
            <person name="Gustiano R."/>
            <person name="Ha T.T.T."/>
            <person name="Campet M."/>
            <person name="Sriphairoj K."/>
            <person name="Ribolli J."/>
            <person name="de Almeida F.L."/>
            <person name="Desvignes T."/>
            <person name="Postlethwait J.H."/>
            <person name="Bucao C.F."/>
            <person name="Robinson-Rechavi M."/>
            <person name="Bobe J."/>
            <person name="Herpin A."/>
            <person name="Guiguen Y."/>
        </authorList>
    </citation>
    <scope>NUCLEOTIDE SEQUENCE [LARGE SCALE GENOMIC DNA]</scope>
    <source>
        <strain evidence="1">YG-Dec2019</strain>
    </source>
</reference>